<dbReference type="SUPFAM" id="SSF52540">
    <property type="entry name" value="P-loop containing nucleoside triphosphate hydrolases"/>
    <property type="match status" value="1"/>
</dbReference>
<organism evidence="5 6">
    <name type="scientific">Enterococcus hermanniensis</name>
    <dbReference type="NCBI Taxonomy" id="249189"/>
    <lineage>
        <taxon>Bacteria</taxon>
        <taxon>Bacillati</taxon>
        <taxon>Bacillota</taxon>
        <taxon>Bacilli</taxon>
        <taxon>Lactobacillales</taxon>
        <taxon>Enterococcaceae</taxon>
        <taxon>Enterococcus</taxon>
    </lineage>
</organism>
<name>A0A1L8TP58_9ENTE</name>
<evidence type="ECO:0000313" key="5">
    <source>
        <dbReference type="EMBL" id="OJG46013.1"/>
    </source>
</evidence>
<keyword evidence="3" id="KW-0067">ATP-binding</keyword>
<gene>
    <name evidence="5" type="ORF">RV04_GL001779</name>
</gene>
<evidence type="ECO:0000256" key="1">
    <source>
        <dbReference type="ARBA" id="ARBA00022448"/>
    </source>
</evidence>
<evidence type="ECO:0000259" key="4">
    <source>
        <dbReference type="Pfam" id="PF00005"/>
    </source>
</evidence>
<dbReference type="Proteomes" id="UP000182077">
    <property type="component" value="Unassembled WGS sequence"/>
</dbReference>
<dbReference type="GO" id="GO:0016887">
    <property type="term" value="F:ATP hydrolysis activity"/>
    <property type="evidence" value="ECO:0007669"/>
    <property type="project" value="InterPro"/>
</dbReference>
<dbReference type="EMBL" id="JXKQ01000004">
    <property type="protein sequence ID" value="OJG46013.1"/>
    <property type="molecule type" value="Genomic_DNA"/>
</dbReference>
<sequence>MENIFIKELSVAYRGKLAVKKINLTLTSGKMTGIIGPNGAGKSTLLKGILELVKLQSG</sequence>
<dbReference type="Gene3D" id="3.40.50.300">
    <property type="entry name" value="P-loop containing nucleotide triphosphate hydrolases"/>
    <property type="match status" value="1"/>
</dbReference>
<proteinExistence type="predicted"/>
<keyword evidence="1" id="KW-0813">Transport</keyword>
<dbReference type="InterPro" id="IPR027417">
    <property type="entry name" value="P-loop_NTPase"/>
</dbReference>
<comment type="caution">
    <text evidence="5">The sequence shown here is derived from an EMBL/GenBank/DDBJ whole genome shotgun (WGS) entry which is preliminary data.</text>
</comment>
<keyword evidence="6" id="KW-1185">Reference proteome</keyword>
<dbReference type="STRING" id="249189.RV04_GL001779"/>
<evidence type="ECO:0000256" key="3">
    <source>
        <dbReference type="ARBA" id="ARBA00022840"/>
    </source>
</evidence>
<dbReference type="InterPro" id="IPR051782">
    <property type="entry name" value="ABC_Transporter_VariousFunc"/>
</dbReference>
<dbReference type="GO" id="GO:0005524">
    <property type="term" value="F:ATP binding"/>
    <property type="evidence" value="ECO:0007669"/>
    <property type="project" value="UniProtKB-KW"/>
</dbReference>
<keyword evidence="2" id="KW-0547">Nucleotide-binding</keyword>
<evidence type="ECO:0000256" key="2">
    <source>
        <dbReference type="ARBA" id="ARBA00022741"/>
    </source>
</evidence>
<dbReference type="InterPro" id="IPR003439">
    <property type="entry name" value="ABC_transporter-like_ATP-bd"/>
</dbReference>
<dbReference type="AlphaFoldDB" id="A0A1L8TP58"/>
<reference evidence="5 6" key="1">
    <citation type="submission" date="2014-12" db="EMBL/GenBank/DDBJ databases">
        <title>Draft genome sequences of 29 type strains of Enterococci.</title>
        <authorList>
            <person name="Zhong Z."/>
            <person name="Sun Z."/>
            <person name="Liu W."/>
            <person name="Zhang W."/>
            <person name="Zhang H."/>
        </authorList>
    </citation>
    <scope>NUCLEOTIDE SEQUENCE [LARGE SCALE GENOMIC DNA]</scope>
    <source>
        <strain evidence="5 6">DSM 17122</strain>
    </source>
</reference>
<feature type="domain" description="ABC transporter" evidence="4">
    <location>
        <begin position="19"/>
        <end position="58"/>
    </location>
</feature>
<dbReference type="Pfam" id="PF00005">
    <property type="entry name" value="ABC_tran"/>
    <property type="match status" value="1"/>
</dbReference>
<accession>A0A1L8TP58</accession>
<dbReference type="PANTHER" id="PTHR42939">
    <property type="entry name" value="ABC TRANSPORTER ATP-BINDING PROTEIN ALBC-RELATED"/>
    <property type="match status" value="1"/>
</dbReference>
<protein>
    <recommendedName>
        <fullName evidence="4">ABC transporter domain-containing protein</fullName>
    </recommendedName>
</protein>
<evidence type="ECO:0000313" key="6">
    <source>
        <dbReference type="Proteomes" id="UP000182077"/>
    </source>
</evidence>
<dbReference type="PANTHER" id="PTHR42939:SF1">
    <property type="entry name" value="ABC TRANSPORTER ATP-BINDING PROTEIN ALBC-RELATED"/>
    <property type="match status" value="1"/>
</dbReference>